<proteinExistence type="predicted"/>
<evidence type="ECO:0000313" key="1">
    <source>
        <dbReference type="EMBL" id="MCM2532824.1"/>
    </source>
</evidence>
<organism evidence="1 2">
    <name type="scientific">Neobacillus pocheonensis</name>
    <dbReference type="NCBI Taxonomy" id="363869"/>
    <lineage>
        <taxon>Bacteria</taxon>
        <taxon>Bacillati</taxon>
        <taxon>Bacillota</taxon>
        <taxon>Bacilli</taxon>
        <taxon>Bacillales</taxon>
        <taxon>Bacillaceae</taxon>
        <taxon>Neobacillus</taxon>
    </lineage>
</organism>
<comment type="caution">
    <text evidence="1">The sequence shown here is derived from an EMBL/GenBank/DDBJ whole genome shotgun (WGS) entry which is preliminary data.</text>
</comment>
<sequence length="90" mass="10669">MGILLVVFNYFMLFIFLGYKYETAKGFYEQGIQKLHEQKWSESKKYFQEANQNGIFFLKDGEKQYQTTIKAYGQSRLKQGLPLIKANLRI</sequence>
<protein>
    <submittedName>
        <fullName evidence="1">Uncharacterized protein</fullName>
    </submittedName>
</protein>
<evidence type="ECO:0000313" key="2">
    <source>
        <dbReference type="Proteomes" id="UP001523262"/>
    </source>
</evidence>
<name>A0ABT0WBA8_9BACI</name>
<keyword evidence="2" id="KW-1185">Reference proteome</keyword>
<gene>
    <name evidence="1" type="ORF">NDK43_11015</name>
</gene>
<accession>A0ABT0WBA8</accession>
<dbReference type="Proteomes" id="UP001523262">
    <property type="component" value="Unassembled WGS sequence"/>
</dbReference>
<reference evidence="1 2" key="1">
    <citation type="submission" date="2022-06" db="EMBL/GenBank/DDBJ databases">
        <authorList>
            <person name="Jeon C.O."/>
        </authorList>
    </citation>
    <scope>NUCLEOTIDE SEQUENCE [LARGE SCALE GENOMIC DNA]</scope>
    <source>
        <strain evidence="1 2">KCTC 13943</strain>
    </source>
</reference>
<dbReference type="EMBL" id="JAMQCR010000001">
    <property type="protein sequence ID" value="MCM2532824.1"/>
    <property type="molecule type" value="Genomic_DNA"/>
</dbReference>